<protein>
    <submittedName>
        <fullName evidence="1">Uncharacterized protein</fullName>
    </submittedName>
</protein>
<dbReference type="EMBL" id="CM010631">
    <property type="protein sequence ID" value="RID64904.1"/>
    <property type="molecule type" value="Genomic_DNA"/>
</dbReference>
<evidence type="ECO:0000313" key="1">
    <source>
        <dbReference type="EMBL" id="RID64904.1"/>
    </source>
</evidence>
<dbReference type="Proteomes" id="UP000264353">
    <property type="component" value="Chromosome A4"/>
</dbReference>
<organism evidence="1 2">
    <name type="scientific">Brassica campestris</name>
    <name type="common">Field mustard</name>
    <dbReference type="NCBI Taxonomy" id="3711"/>
    <lineage>
        <taxon>Eukaryota</taxon>
        <taxon>Viridiplantae</taxon>
        <taxon>Streptophyta</taxon>
        <taxon>Embryophyta</taxon>
        <taxon>Tracheophyta</taxon>
        <taxon>Spermatophyta</taxon>
        <taxon>Magnoliopsida</taxon>
        <taxon>eudicotyledons</taxon>
        <taxon>Gunneridae</taxon>
        <taxon>Pentapetalae</taxon>
        <taxon>rosids</taxon>
        <taxon>malvids</taxon>
        <taxon>Brassicales</taxon>
        <taxon>Brassicaceae</taxon>
        <taxon>Brassiceae</taxon>
        <taxon>Brassica</taxon>
    </lineage>
</organism>
<name>A0A397ZKM4_BRACM</name>
<dbReference type="AlphaFoldDB" id="A0A397ZKM4"/>
<sequence length="56" mass="6413">MPLTLMNSRFQHKAMLLYFLPSARRKKDSTGCDVSNKKNSMSRSPMILHQKVATCL</sequence>
<reference evidence="1 2" key="1">
    <citation type="submission" date="2018-06" db="EMBL/GenBank/DDBJ databases">
        <title>WGS assembly of Brassica rapa FPsc.</title>
        <authorList>
            <person name="Bowman J."/>
            <person name="Kohchi T."/>
            <person name="Yamato K."/>
            <person name="Jenkins J."/>
            <person name="Shu S."/>
            <person name="Ishizaki K."/>
            <person name="Yamaoka S."/>
            <person name="Nishihama R."/>
            <person name="Nakamura Y."/>
            <person name="Berger F."/>
            <person name="Adam C."/>
            <person name="Aki S."/>
            <person name="Althoff F."/>
            <person name="Araki T."/>
            <person name="Arteaga-Vazquez M."/>
            <person name="Balasubrmanian S."/>
            <person name="Bauer D."/>
            <person name="Boehm C."/>
            <person name="Briginshaw L."/>
            <person name="Caballero-Perez J."/>
            <person name="Catarino B."/>
            <person name="Chen F."/>
            <person name="Chiyoda S."/>
            <person name="Chovatia M."/>
            <person name="Davies K."/>
            <person name="Delmans M."/>
            <person name="Demura T."/>
            <person name="Dierschke T."/>
            <person name="Dolan L."/>
            <person name="Dorantes-Acosta A."/>
            <person name="Eklund D."/>
            <person name="Florent S."/>
            <person name="Flores-Sandoval E."/>
            <person name="Fujiyama A."/>
            <person name="Fukuzawa H."/>
            <person name="Galik B."/>
            <person name="Grimanelli D."/>
            <person name="Grimwood J."/>
            <person name="Grossniklaus U."/>
            <person name="Hamada T."/>
            <person name="Haseloff J."/>
            <person name="Hetherington A."/>
            <person name="Higo A."/>
            <person name="Hirakawa Y."/>
            <person name="Hundley H."/>
            <person name="Ikeda Y."/>
            <person name="Inoue K."/>
            <person name="Inoue S."/>
            <person name="Ishida S."/>
            <person name="Jia Q."/>
            <person name="Kakita M."/>
            <person name="Kanazawa T."/>
            <person name="Kawai Y."/>
            <person name="Kawashima T."/>
            <person name="Kennedy M."/>
            <person name="Kinose K."/>
            <person name="Kinoshita T."/>
            <person name="Kohara Y."/>
            <person name="Koide E."/>
            <person name="Komatsu K."/>
            <person name="Kopischke S."/>
            <person name="Kubo M."/>
            <person name="Kyozuka J."/>
            <person name="Lagercrantz U."/>
            <person name="Lin S."/>
            <person name="Lindquist E."/>
            <person name="Lipzen A."/>
            <person name="Lu C."/>
            <person name="Luna E."/>
            <person name="Martienssen R."/>
            <person name="Minamino N."/>
            <person name="Mizutani M."/>
            <person name="Mizutani M."/>
            <person name="Mochizuki N."/>
            <person name="Monte I."/>
            <person name="Mosher R."/>
            <person name="Nagasaki H."/>
            <person name="Nakagami H."/>
            <person name="Naramoto S."/>
            <person name="Nishitani K."/>
            <person name="Ohtani M."/>
            <person name="Okamoto T."/>
            <person name="Okumura M."/>
            <person name="Phillips J."/>
            <person name="Pollak B."/>
            <person name="Reinders A."/>
            <person name="Roevekamp M."/>
            <person name="Sano R."/>
            <person name="Sawa S."/>
            <person name="Schmid M."/>
            <person name="Shirakawa M."/>
            <person name="Solano R."/>
            <person name="Spunde A."/>
            <person name="Suetsugu N."/>
            <person name="Sugano S."/>
            <person name="Sugiyama A."/>
            <person name="Sun R."/>
            <person name="Suzuki Y."/>
            <person name="Takenaka M."/>
            <person name="Takezawa D."/>
            <person name="Tomogane H."/>
            <person name="Tsuzuki M."/>
            <person name="Ueda T."/>
            <person name="Umeda M."/>
            <person name="Ward J."/>
            <person name="Watanabe Y."/>
            <person name="Yazaki K."/>
            <person name="Yokoyama R."/>
            <person name="Yoshitake Y."/>
            <person name="Yotsui I."/>
            <person name="Zachgo S."/>
            <person name="Schmutz J."/>
        </authorList>
    </citation>
    <scope>NUCLEOTIDE SEQUENCE [LARGE SCALE GENOMIC DNA]</scope>
    <source>
        <strain evidence="2">cv. B-3</strain>
    </source>
</reference>
<accession>A0A397ZKM4</accession>
<proteinExistence type="predicted"/>
<evidence type="ECO:0000313" key="2">
    <source>
        <dbReference type="Proteomes" id="UP000264353"/>
    </source>
</evidence>
<gene>
    <name evidence="1" type="ORF">BRARA_D00140</name>
</gene>